<feature type="transmembrane region" description="Helical" evidence="2">
    <location>
        <begin position="528"/>
        <end position="549"/>
    </location>
</feature>
<evidence type="ECO:0000313" key="4">
    <source>
        <dbReference type="Proteomes" id="UP000076078"/>
    </source>
</evidence>
<feature type="transmembrane region" description="Helical" evidence="2">
    <location>
        <begin position="469"/>
        <end position="487"/>
    </location>
</feature>
<feature type="transmembrane region" description="Helical" evidence="2">
    <location>
        <begin position="598"/>
        <end position="619"/>
    </location>
</feature>
<dbReference type="OrthoDB" id="19189at2759"/>
<feature type="transmembrane region" description="Helical" evidence="2">
    <location>
        <begin position="375"/>
        <end position="394"/>
    </location>
</feature>
<reference evidence="3 4" key="1">
    <citation type="submission" date="2015-12" db="EMBL/GenBank/DDBJ databases">
        <title>Dictyostelia acquired genes for synthesis and detection of signals that induce cell-type specialization by lateral gene transfer from prokaryotes.</title>
        <authorList>
            <person name="Gloeckner G."/>
            <person name="Schaap P."/>
        </authorList>
    </citation>
    <scope>NUCLEOTIDE SEQUENCE [LARGE SCALE GENOMIC DNA]</scope>
    <source>
        <strain evidence="3 4">TK</strain>
    </source>
</reference>
<accession>A0A152A115</accession>
<feature type="transmembrane region" description="Helical" evidence="2">
    <location>
        <begin position="246"/>
        <end position="266"/>
    </location>
</feature>
<feature type="compositionally biased region" description="Polar residues" evidence="1">
    <location>
        <begin position="73"/>
        <end position="82"/>
    </location>
</feature>
<feature type="compositionally biased region" description="Basic and acidic residues" evidence="1">
    <location>
        <begin position="35"/>
        <end position="51"/>
    </location>
</feature>
<comment type="caution">
    <text evidence="3">The sequence shown here is derived from an EMBL/GenBank/DDBJ whole genome shotgun (WGS) entry which is preliminary data.</text>
</comment>
<feature type="compositionally biased region" description="Low complexity" evidence="1">
    <location>
        <begin position="24"/>
        <end position="34"/>
    </location>
</feature>
<evidence type="ECO:0000313" key="3">
    <source>
        <dbReference type="EMBL" id="KYQ99937.1"/>
    </source>
</evidence>
<dbReference type="InParanoid" id="A0A152A115"/>
<feature type="transmembrane region" description="Helical" evidence="2">
    <location>
        <begin position="414"/>
        <end position="434"/>
    </location>
</feature>
<feature type="region of interest" description="Disordered" evidence="1">
    <location>
        <begin position="17"/>
        <end position="128"/>
    </location>
</feature>
<dbReference type="AlphaFoldDB" id="A0A152A115"/>
<keyword evidence="2" id="KW-1133">Transmembrane helix</keyword>
<feature type="transmembrane region" description="Helical" evidence="2">
    <location>
        <begin position="352"/>
        <end position="368"/>
    </location>
</feature>
<sequence length="628" mass="71097">MSYMFELFDIVQGARGRRDSNALNQSQNQQQQQQHHTDSDGESQHGHHLTDDSETQVGNDDHHPPTTKKMPSLNLSSVGRTKSLSSSQQLSPRSLHNSNNNNNNNKNSPRSLNNSNQPPPQNTSNSSINHASINISTASIPNFQDSSNTQHLIDSMQSGNADIESGINESMGEGKTNTGGQDQNGHSHSDDDPEDKDGAGDGDDPKKPDELDFEKTGFDEHKIFVKPKGVFKWVFLQQALKYHWDLFIIAVLVTLISCAYITFYITFGSRYVFVEDKDQWPKWGKIASIISGVVNEQFLVMIGYCILRSQFGHKQTKVAIPLALCFSLASILLTTFGRIYEFDGAVNYIPKYMLSLGNIIFVSLLIGYKSFKRPMFAFWFTLPFVVMVLVLVIYDFFLLKWYIRSTSEISKSIIRIIVHPVITAVCLLISRVSASQMIPHKPRSTIAFILLPLCFNTFYGRFFGTTMNSLAGVAVSGLLISLVDMIWKCSLRLRDSFIVRYLCRCSKDASFYMQHNLPLYAEYQSHELIYEISANFVATFLVVTYFYVYSSVSYIPFQFKIMAMQLSFTFVTEFVVAYVSLSYLKLPIIIPFSKRPSGFLFVTIFCWLVGIAYSSIRIINILNGNWIL</sequence>
<keyword evidence="2" id="KW-0472">Membrane</keyword>
<feature type="compositionally biased region" description="Low complexity" evidence="1">
    <location>
        <begin position="83"/>
        <end position="128"/>
    </location>
</feature>
<evidence type="ECO:0000256" key="2">
    <source>
        <dbReference type="SAM" id="Phobius"/>
    </source>
</evidence>
<feature type="compositionally biased region" description="Polar residues" evidence="1">
    <location>
        <begin position="175"/>
        <end position="184"/>
    </location>
</feature>
<feature type="transmembrane region" description="Helical" evidence="2">
    <location>
        <begin position="319"/>
        <end position="340"/>
    </location>
</feature>
<proteinExistence type="predicted"/>
<feature type="transmembrane region" description="Helical" evidence="2">
    <location>
        <begin position="561"/>
        <end position="586"/>
    </location>
</feature>
<dbReference type="OMA" id="NEYYTEK"/>
<dbReference type="FunCoup" id="A0A152A115">
    <property type="interactions" value="738"/>
</dbReference>
<evidence type="ECO:0000256" key="1">
    <source>
        <dbReference type="SAM" id="MobiDB-lite"/>
    </source>
</evidence>
<keyword evidence="4" id="KW-1185">Reference proteome</keyword>
<organism evidence="3 4">
    <name type="scientific">Tieghemostelium lacteum</name>
    <name type="common">Slime mold</name>
    <name type="synonym">Dictyostelium lacteum</name>
    <dbReference type="NCBI Taxonomy" id="361077"/>
    <lineage>
        <taxon>Eukaryota</taxon>
        <taxon>Amoebozoa</taxon>
        <taxon>Evosea</taxon>
        <taxon>Eumycetozoa</taxon>
        <taxon>Dictyostelia</taxon>
        <taxon>Dictyosteliales</taxon>
        <taxon>Raperosteliaceae</taxon>
        <taxon>Tieghemostelium</taxon>
    </lineage>
</organism>
<protein>
    <recommendedName>
        <fullName evidence="5">Transmembrane protein</fullName>
    </recommendedName>
</protein>
<feature type="compositionally biased region" description="Basic and acidic residues" evidence="1">
    <location>
        <begin position="185"/>
        <end position="212"/>
    </location>
</feature>
<evidence type="ECO:0008006" key="5">
    <source>
        <dbReference type="Google" id="ProtNLM"/>
    </source>
</evidence>
<dbReference type="Proteomes" id="UP000076078">
    <property type="component" value="Unassembled WGS sequence"/>
</dbReference>
<feature type="transmembrane region" description="Helical" evidence="2">
    <location>
        <begin position="286"/>
        <end position="307"/>
    </location>
</feature>
<dbReference type="EMBL" id="LODT01000020">
    <property type="protein sequence ID" value="KYQ99937.1"/>
    <property type="molecule type" value="Genomic_DNA"/>
</dbReference>
<name>A0A152A115_TIELA</name>
<gene>
    <name evidence="3" type="ORF">DLAC_03903</name>
</gene>
<keyword evidence="2" id="KW-0812">Transmembrane</keyword>
<feature type="region of interest" description="Disordered" evidence="1">
    <location>
        <begin position="161"/>
        <end position="212"/>
    </location>
</feature>
<feature type="transmembrane region" description="Helical" evidence="2">
    <location>
        <begin position="446"/>
        <end position="463"/>
    </location>
</feature>